<evidence type="ECO:0000259" key="1">
    <source>
        <dbReference type="PROSITE" id="PS51153"/>
    </source>
</evidence>
<evidence type="ECO:0000313" key="2">
    <source>
        <dbReference type="EMBL" id="VVB18323.1"/>
    </source>
</evidence>
<dbReference type="PROSITE" id="PS51153">
    <property type="entry name" value="RPW8"/>
    <property type="match status" value="1"/>
</dbReference>
<name>A0A565CX77_9BRAS</name>
<dbReference type="InterPro" id="IPR008808">
    <property type="entry name" value="Powdery_mildew-R_dom"/>
</dbReference>
<dbReference type="Proteomes" id="UP000489600">
    <property type="component" value="Unassembled WGS sequence"/>
</dbReference>
<gene>
    <name evidence="2" type="ORF">ANE_LOCUS28767</name>
</gene>
<organism evidence="2 3">
    <name type="scientific">Arabis nemorensis</name>
    <dbReference type="NCBI Taxonomy" id="586526"/>
    <lineage>
        <taxon>Eukaryota</taxon>
        <taxon>Viridiplantae</taxon>
        <taxon>Streptophyta</taxon>
        <taxon>Embryophyta</taxon>
        <taxon>Tracheophyta</taxon>
        <taxon>Spermatophyta</taxon>
        <taxon>Magnoliopsida</taxon>
        <taxon>eudicotyledons</taxon>
        <taxon>Gunneridae</taxon>
        <taxon>Pentapetalae</taxon>
        <taxon>rosids</taxon>
        <taxon>malvids</taxon>
        <taxon>Brassicales</taxon>
        <taxon>Brassicaceae</taxon>
        <taxon>Arabideae</taxon>
        <taxon>Arabis</taxon>
    </lineage>
</organism>
<reference evidence="2" key="1">
    <citation type="submission" date="2019-07" db="EMBL/GenBank/DDBJ databases">
        <authorList>
            <person name="Dittberner H."/>
        </authorList>
    </citation>
    <scope>NUCLEOTIDE SEQUENCE [LARGE SCALE GENOMIC DNA]</scope>
</reference>
<evidence type="ECO:0000313" key="3">
    <source>
        <dbReference type="Proteomes" id="UP000489600"/>
    </source>
</evidence>
<dbReference type="OrthoDB" id="1097453at2759"/>
<sequence length="64" mass="6896">MSIAEWTSLVTGAALGAPASSIFTALVEEAKKVKDFKLLSQDLASTMERLVLIIVIGFQEQNTL</sequence>
<feature type="domain" description="RPW8" evidence="1">
    <location>
        <begin position="1"/>
        <end position="64"/>
    </location>
</feature>
<dbReference type="Pfam" id="PF05659">
    <property type="entry name" value="RPW8"/>
    <property type="match status" value="1"/>
</dbReference>
<dbReference type="AlphaFoldDB" id="A0A565CX77"/>
<comment type="caution">
    <text evidence="2">The sequence shown here is derived from an EMBL/GenBank/DDBJ whole genome shotgun (WGS) entry which is preliminary data.</text>
</comment>
<proteinExistence type="predicted"/>
<protein>
    <recommendedName>
        <fullName evidence="1">RPW8 domain-containing protein</fullName>
    </recommendedName>
</protein>
<dbReference type="EMBL" id="CABITT030000008">
    <property type="protein sequence ID" value="VVB18323.1"/>
    <property type="molecule type" value="Genomic_DNA"/>
</dbReference>
<accession>A0A565CX77</accession>
<keyword evidence="3" id="KW-1185">Reference proteome</keyword>